<keyword evidence="2 6" id="KW-0808">Transferase</keyword>
<protein>
    <recommendedName>
        <fullName evidence="5">thermospermine synthase</fullName>
        <ecNumber evidence="5">2.5.1.79</ecNumber>
    </recommendedName>
</protein>
<dbReference type="Gene3D" id="2.30.140.10">
    <property type="entry name" value="Spermidine synthase, tetramerisation domain"/>
    <property type="match status" value="1"/>
</dbReference>
<dbReference type="PANTHER" id="PTHR43317:SF1">
    <property type="entry name" value="THERMOSPERMINE SYNTHASE ACAULIS5"/>
    <property type="match status" value="1"/>
</dbReference>
<dbReference type="HAMAP" id="MF_00198">
    <property type="entry name" value="Spermidine_synth"/>
    <property type="match status" value="1"/>
</dbReference>
<feature type="compositionally biased region" description="Acidic residues" evidence="7">
    <location>
        <begin position="297"/>
        <end position="306"/>
    </location>
</feature>
<dbReference type="InterPro" id="IPR030374">
    <property type="entry name" value="PABS"/>
</dbReference>
<accession>A0ABD3R7G1</accession>
<proteinExistence type="inferred from homology"/>
<keyword evidence="3 6" id="KW-0620">Polyamine biosynthesis</keyword>
<dbReference type="InterPro" id="IPR029063">
    <property type="entry name" value="SAM-dependent_MTases_sf"/>
</dbReference>
<dbReference type="InterPro" id="IPR001045">
    <property type="entry name" value="Spermi_synthase"/>
</dbReference>
<comment type="caution">
    <text evidence="9">The sequence shown here is derived from an EMBL/GenBank/DDBJ whole genome shotgun (WGS) entry which is preliminary data.</text>
</comment>
<evidence type="ECO:0000256" key="7">
    <source>
        <dbReference type="SAM" id="MobiDB-lite"/>
    </source>
</evidence>
<dbReference type="Pfam" id="PF01564">
    <property type="entry name" value="Spermine_synth"/>
    <property type="match status" value="1"/>
</dbReference>
<dbReference type="InterPro" id="IPR037163">
    <property type="entry name" value="Spermidine_synt_N_sf"/>
</dbReference>
<evidence type="ECO:0000256" key="3">
    <source>
        <dbReference type="ARBA" id="ARBA00023115"/>
    </source>
</evidence>
<dbReference type="GO" id="GO:0010487">
    <property type="term" value="F:thermospermine synthase activity"/>
    <property type="evidence" value="ECO:0007669"/>
    <property type="project" value="UniProtKB-EC"/>
</dbReference>
<dbReference type="EC" id="2.5.1.79" evidence="5"/>
<dbReference type="Gene3D" id="3.40.50.150">
    <property type="entry name" value="Vaccinia Virus protein VP39"/>
    <property type="match status" value="1"/>
</dbReference>
<evidence type="ECO:0000259" key="8">
    <source>
        <dbReference type="PROSITE" id="PS51006"/>
    </source>
</evidence>
<evidence type="ECO:0000313" key="10">
    <source>
        <dbReference type="Proteomes" id="UP001530377"/>
    </source>
</evidence>
<gene>
    <name evidence="9" type="ORF">ACHAXA_000002</name>
</gene>
<dbReference type="PANTHER" id="PTHR43317">
    <property type="entry name" value="THERMOSPERMINE SYNTHASE ACAULIS5"/>
    <property type="match status" value="1"/>
</dbReference>
<comment type="catalytic activity">
    <reaction evidence="4">
        <text>S-adenosyl 3-(methylsulfanyl)propylamine + spermidine = thermospermine + S-methyl-5'-thioadenosine + H(+)</text>
        <dbReference type="Rhea" id="RHEA:30515"/>
        <dbReference type="ChEBI" id="CHEBI:15378"/>
        <dbReference type="ChEBI" id="CHEBI:17509"/>
        <dbReference type="ChEBI" id="CHEBI:57443"/>
        <dbReference type="ChEBI" id="CHEBI:57834"/>
        <dbReference type="ChEBI" id="CHEBI:59903"/>
        <dbReference type="EC" id="2.5.1.79"/>
    </reaction>
</comment>
<evidence type="ECO:0000256" key="5">
    <source>
        <dbReference type="ARBA" id="ARBA00049721"/>
    </source>
</evidence>
<feature type="region of interest" description="Disordered" evidence="7">
    <location>
        <begin position="286"/>
        <end position="306"/>
    </location>
</feature>
<dbReference type="PROSITE" id="PS51006">
    <property type="entry name" value="PABS_2"/>
    <property type="match status" value="1"/>
</dbReference>
<dbReference type="Pfam" id="PF17284">
    <property type="entry name" value="Spermine_synt_N"/>
    <property type="match status" value="1"/>
</dbReference>
<feature type="region of interest" description="Disordered" evidence="7">
    <location>
        <begin position="1"/>
        <end position="60"/>
    </location>
</feature>
<dbReference type="CDD" id="cd02440">
    <property type="entry name" value="AdoMet_MTases"/>
    <property type="match status" value="1"/>
</dbReference>
<evidence type="ECO:0000256" key="1">
    <source>
        <dbReference type="ARBA" id="ARBA00007867"/>
    </source>
</evidence>
<organism evidence="9 10">
    <name type="scientific">Cyclostephanos tholiformis</name>
    <dbReference type="NCBI Taxonomy" id="382380"/>
    <lineage>
        <taxon>Eukaryota</taxon>
        <taxon>Sar</taxon>
        <taxon>Stramenopiles</taxon>
        <taxon>Ochrophyta</taxon>
        <taxon>Bacillariophyta</taxon>
        <taxon>Coscinodiscophyceae</taxon>
        <taxon>Thalassiosirophycidae</taxon>
        <taxon>Stephanodiscales</taxon>
        <taxon>Stephanodiscaceae</taxon>
        <taxon>Cyclostephanos</taxon>
    </lineage>
</organism>
<evidence type="ECO:0000256" key="2">
    <source>
        <dbReference type="ARBA" id="ARBA00022679"/>
    </source>
</evidence>
<evidence type="ECO:0000256" key="4">
    <source>
        <dbReference type="ARBA" id="ARBA00048874"/>
    </source>
</evidence>
<evidence type="ECO:0000256" key="6">
    <source>
        <dbReference type="PROSITE-ProRule" id="PRU00354"/>
    </source>
</evidence>
<dbReference type="AlphaFoldDB" id="A0ABD3R7G1"/>
<sequence length="493" mass="54236">MAPDPEMEPAKVVVDDSSSSSSSSSSALTKTTSKATATATSLSSSSTTATTKTRKNKKTAIEYQRAKSTFRYVEDVSPGLRLDMELHSVLHASISEVQSIQVIETCFGKTLVTDGKTQSSAHDECVYHESLVHPAMFWCAYRNNHRRHRHRRDGDWPRSVFIGGGGELATAREVLRHSTVNRVVMVDIDPTVVDVCRAHLPEWGGDAVLDHPRLEYVVGDALSYVRDTDEKFDVIIMDVTDPIEYGPAEALYNVEFYIIVRDRLEIGGVFVTQAGSASFVPMEMTMEGGGGGRGDGDGDGGDDDDGVDVHDDINDSVEDGSCLAPIRNTLARVFDHAIPYTAPVPSFGEDWGYVIAYDDVVVLDDDDDDVGTDTTTSKKTHVADVGRDVIDDMIEERIVSVPGVPDHASIVKGRNRRDGRLKRRKEEVDGRMKAITTSLNNDASSMEERRGGDVLRHYDGIAHGRLFALSKPLRESIMDDDRVMTEANPIFMY</sequence>
<feature type="active site" description="Proton acceptor" evidence="6">
    <location>
        <position position="238"/>
    </location>
</feature>
<dbReference type="Proteomes" id="UP001530377">
    <property type="component" value="Unassembled WGS sequence"/>
</dbReference>
<reference evidence="9 10" key="1">
    <citation type="submission" date="2024-10" db="EMBL/GenBank/DDBJ databases">
        <title>Updated reference genomes for cyclostephanoid diatoms.</title>
        <authorList>
            <person name="Roberts W.R."/>
            <person name="Alverson A.J."/>
        </authorList>
    </citation>
    <scope>NUCLEOTIDE SEQUENCE [LARGE SCALE GENOMIC DNA]</scope>
    <source>
        <strain evidence="9 10">AJA228-03</strain>
    </source>
</reference>
<evidence type="ECO:0000313" key="9">
    <source>
        <dbReference type="EMBL" id="KAL3808819.1"/>
    </source>
</evidence>
<keyword evidence="10" id="KW-1185">Reference proteome</keyword>
<dbReference type="SUPFAM" id="SSF53335">
    <property type="entry name" value="S-adenosyl-L-methionine-dependent methyltransferases"/>
    <property type="match status" value="1"/>
</dbReference>
<dbReference type="InterPro" id="IPR035246">
    <property type="entry name" value="Spermidine_synt_N"/>
</dbReference>
<feature type="domain" description="PABS" evidence="8">
    <location>
        <begin position="70"/>
        <end position="358"/>
    </location>
</feature>
<comment type="similarity">
    <text evidence="1">Belongs to the spermidine/spermine synthase family.</text>
</comment>
<name>A0ABD3R7G1_9STRA</name>
<feature type="compositionally biased region" description="Low complexity" evidence="7">
    <location>
        <begin position="17"/>
        <end position="51"/>
    </location>
</feature>
<dbReference type="EMBL" id="JALLPB020000467">
    <property type="protein sequence ID" value="KAL3808819.1"/>
    <property type="molecule type" value="Genomic_DNA"/>
</dbReference>
<dbReference type="GO" id="GO:0006596">
    <property type="term" value="P:polyamine biosynthetic process"/>
    <property type="evidence" value="ECO:0007669"/>
    <property type="project" value="UniProtKB-UniRule"/>
</dbReference>